<feature type="region of interest" description="Disordered" evidence="1">
    <location>
        <begin position="185"/>
        <end position="214"/>
    </location>
</feature>
<evidence type="ECO:0000313" key="2">
    <source>
        <dbReference type="EMBL" id="KAJ4450836.1"/>
    </source>
</evidence>
<evidence type="ECO:0000256" key="1">
    <source>
        <dbReference type="SAM" id="MobiDB-lite"/>
    </source>
</evidence>
<protein>
    <submittedName>
        <fullName evidence="2">Uncharacterized protein</fullName>
    </submittedName>
</protein>
<sequence length="214" mass="24721">MGESRNAYRVLVGKPEGKRPLGRPRRRWEDSIKMDLREMGFDRDWINLAQNRDRWRAYVRAAMNLRVPYKKRTLVSLTDDYTIRRKHQEVSAIAFRLINYYVTGQLRSVQCASFYTIPVHAHVSPAAFPPYLSPCTQVEKLVRRSSEKKLNLVVVITEGVSLTCEHDPKLQEYCVCPQNMPQFDSEGIPNQAPETNKPMILNGPTSRNRKGSDQ</sequence>
<feature type="non-terminal residue" evidence="2">
    <location>
        <position position="214"/>
    </location>
</feature>
<name>A0ABQ8TVT6_PERAM</name>
<evidence type="ECO:0000313" key="3">
    <source>
        <dbReference type="Proteomes" id="UP001148838"/>
    </source>
</evidence>
<reference evidence="2 3" key="1">
    <citation type="journal article" date="2022" name="Allergy">
        <title>Genome assembly and annotation of Periplaneta americana reveal a comprehensive cockroach allergen profile.</title>
        <authorList>
            <person name="Wang L."/>
            <person name="Xiong Q."/>
            <person name="Saelim N."/>
            <person name="Wang L."/>
            <person name="Nong W."/>
            <person name="Wan A.T."/>
            <person name="Shi M."/>
            <person name="Liu X."/>
            <person name="Cao Q."/>
            <person name="Hui J.H.L."/>
            <person name="Sookrung N."/>
            <person name="Leung T.F."/>
            <person name="Tungtrongchitr A."/>
            <person name="Tsui S.K.W."/>
        </authorList>
    </citation>
    <scope>NUCLEOTIDE SEQUENCE [LARGE SCALE GENOMIC DNA]</scope>
    <source>
        <strain evidence="2">PWHHKU_190912</strain>
    </source>
</reference>
<organism evidence="2 3">
    <name type="scientific">Periplaneta americana</name>
    <name type="common">American cockroach</name>
    <name type="synonym">Blatta americana</name>
    <dbReference type="NCBI Taxonomy" id="6978"/>
    <lineage>
        <taxon>Eukaryota</taxon>
        <taxon>Metazoa</taxon>
        <taxon>Ecdysozoa</taxon>
        <taxon>Arthropoda</taxon>
        <taxon>Hexapoda</taxon>
        <taxon>Insecta</taxon>
        <taxon>Pterygota</taxon>
        <taxon>Neoptera</taxon>
        <taxon>Polyneoptera</taxon>
        <taxon>Dictyoptera</taxon>
        <taxon>Blattodea</taxon>
        <taxon>Blattoidea</taxon>
        <taxon>Blattidae</taxon>
        <taxon>Blattinae</taxon>
        <taxon>Periplaneta</taxon>
    </lineage>
</organism>
<accession>A0ABQ8TVT6</accession>
<dbReference type="EMBL" id="JAJSOF020000001">
    <property type="protein sequence ID" value="KAJ4450836.1"/>
    <property type="molecule type" value="Genomic_DNA"/>
</dbReference>
<proteinExistence type="predicted"/>
<gene>
    <name evidence="2" type="ORF">ANN_02267</name>
</gene>
<keyword evidence="3" id="KW-1185">Reference proteome</keyword>
<comment type="caution">
    <text evidence="2">The sequence shown here is derived from an EMBL/GenBank/DDBJ whole genome shotgun (WGS) entry which is preliminary data.</text>
</comment>
<dbReference type="Proteomes" id="UP001148838">
    <property type="component" value="Unassembled WGS sequence"/>
</dbReference>